<sequence>MASNGTWLFSSGGFEEFFGWKITRGVPYVNVGVVCAAKHPRNGKSDLRIMGFDVREVQLGDAVASVVFHITMAYTDSTLKTWSFSTGSPDSWMLVAQGLYLTSCLSSVHILKPALAEGMTLMTSTDGHLALWSRDPADTSELRWTARHQVHQNAILSTALYTLPDSSVLLITGGDDDALVFTRITSPQSASATSKTLTIPRAHAAAITGVLCRSTAGQGVQEVVTLGLDQTVEVWEVRLRNEAEVWMDWKYRGRGRGGRVLLTLGICFG</sequence>
<dbReference type="GO" id="GO:0005737">
    <property type="term" value="C:cytoplasm"/>
    <property type="evidence" value="ECO:0007669"/>
    <property type="project" value="UniProtKB-SubCell"/>
</dbReference>
<organism evidence="6 7">
    <name type="scientific">Cryoendolithus antarcticus</name>
    <dbReference type="NCBI Taxonomy" id="1507870"/>
    <lineage>
        <taxon>Eukaryota</taxon>
        <taxon>Fungi</taxon>
        <taxon>Dikarya</taxon>
        <taxon>Ascomycota</taxon>
        <taxon>Pezizomycotina</taxon>
        <taxon>Dothideomycetes</taxon>
        <taxon>Dothideomycetidae</taxon>
        <taxon>Cladosporiales</taxon>
        <taxon>Cladosporiaceae</taxon>
        <taxon>Cryoendolithus</taxon>
    </lineage>
</organism>
<evidence type="ECO:0008006" key="8">
    <source>
        <dbReference type="Google" id="ProtNLM"/>
    </source>
</evidence>
<evidence type="ECO:0000256" key="2">
    <source>
        <dbReference type="ARBA" id="ARBA00022490"/>
    </source>
</evidence>
<dbReference type="Proteomes" id="UP000192596">
    <property type="component" value="Unassembled WGS sequence"/>
</dbReference>
<accession>A0A1V8S942</accession>
<dbReference type="PANTHER" id="PTHR14344:SF3">
    <property type="entry name" value="WD REPEAT-CONTAINING PROTEIN 6"/>
    <property type="match status" value="1"/>
</dbReference>
<comment type="caution">
    <text evidence="6">The sequence shown here is derived from an EMBL/GenBank/DDBJ whole genome shotgun (WGS) entry which is preliminary data.</text>
</comment>
<gene>
    <name evidence="6" type="ORF">B0A48_18519</name>
</gene>
<keyword evidence="2" id="KW-0963">Cytoplasm</keyword>
<dbReference type="EMBL" id="NAJO01000091">
    <property type="protein sequence ID" value="OQN95517.1"/>
    <property type="molecule type" value="Genomic_DNA"/>
</dbReference>
<evidence type="ECO:0000256" key="3">
    <source>
        <dbReference type="ARBA" id="ARBA00022574"/>
    </source>
</evidence>
<keyword evidence="5" id="KW-0677">Repeat</keyword>
<dbReference type="SUPFAM" id="SSF50978">
    <property type="entry name" value="WD40 repeat-like"/>
    <property type="match status" value="1"/>
</dbReference>
<dbReference type="PANTHER" id="PTHR14344">
    <property type="entry name" value="WD REPEAT PROTEIN"/>
    <property type="match status" value="1"/>
</dbReference>
<proteinExistence type="predicted"/>
<dbReference type="InterPro" id="IPR015943">
    <property type="entry name" value="WD40/YVTN_repeat-like_dom_sf"/>
</dbReference>
<keyword evidence="3" id="KW-0853">WD repeat</keyword>
<dbReference type="Gene3D" id="2.130.10.10">
    <property type="entry name" value="YVTN repeat-like/Quinoprotein amine dehydrogenase"/>
    <property type="match status" value="1"/>
</dbReference>
<keyword evidence="7" id="KW-1185">Reference proteome</keyword>
<dbReference type="InterPro" id="IPR051973">
    <property type="entry name" value="tRNA_Anticodon_Mtase-Reg"/>
</dbReference>
<evidence type="ECO:0000313" key="7">
    <source>
        <dbReference type="Proteomes" id="UP000192596"/>
    </source>
</evidence>
<dbReference type="STRING" id="1507870.A0A1V8S942"/>
<reference evidence="7" key="1">
    <citation type="submission" date="2017-03" db="EMBL/GenBank/DDBJ databases">
        <title>Genomes of endolithic fungi from Antarctica.</title>
        <authorList>
            <person name="Coleine C."/>
            <person name="Masonjones S."/>
            <person name="Stajich J.E."/>
        </authorList>
    </citation>
    <scope>NUCLEOTIDE SEQUENCE [LARGE SCALE GENOMIC DNA]</scope>
    <source>
        <strain evidence="7">CCFEE 5527</strain>
    </source>
</reference>
<comment type="subcellular location">
    <subcellularLocation>
        <location evidence="1">Cytoplasm</location>
    </subcellularLocation>
</comment>
<name>A0A1V8S942_9PEZI</name>
<keyword evidence="4" id="KW-0819">tRNA processing</keyword>
<evidence type="ECO:0000256" key="4">
    <source>
        <dbReference type="ARBA" id="ARBA00022694"/>
    </source>
</evidence>
<evidence type="ECO:0000256" key="1">
    <source>
        <dbReference type="ARBA" id="ARBA00004496"/>
    </source>
</evidence>
<protein>
    <recommendedName>
        <fullName evidence="8">WD40 repeat-like protein</fullName>
    </recommendedName>
</protein>
<dbReference type="OrthoDB" id="5594999at2759"/>
<dbReference type="InParanoid" id="A0A1V8S942"/>
<dbReference type="InterPro" id="IPR036322">
    <property type="entry name" value="WD40_repeat_dom_sf"/>
</dbReference>
<evidence type="ECO:0000313" key="6">
    <source>
        <dbReference type="EMBL" id="OQN95517.1"/>
    </source>
</evidence>
<dbReference type="GO" id="GO:0030488">
    <property type="term" value="P:tRNA methylation"/>
    <property type="evidence" value="ECO:0007669"/>
    <property type="project" value="TreeGrafter"/>
</dbReference>
<dbReference type="AlphaFoldDB" id="A0A1V8S942"/>
<evidence type="ECO:0000256" key="5">
    <source>
        <dbReference type="ARBA" id="ARBA00022737"/>
    </source>
</evidence>